<protein>
    <submittedName>
        <fullName evidence="4">Cytosine deaminase</fullName>
    </submittedName>
</protein>
<dbReference type="InterPro" id="IPR050287">
    <property type="entry name" value="MTA/SAH_deaminase"/>
</dbReference>
<dbReference type="Gene3D" id="2.30.40.10">
    <property type="entry name" value="Urease, subunit C, domain 1"/>
    <property type="match status" value="1"/>
</dbReference>
<dbReference type="Pfam" id="PF01979">
    <property type="entry name" value="Amidohydro_1"/>
    <property type="match status" value="1"/>
</dbReference>
<evidence type="ECO:0000256" key="2">
    <source>
        <dbReference type="ARBA" id="ARBA00022801"/>
    </source>
</evidence>
<accession>A0A1C2DJB5</accession>
<keyword evidence="5" id="KW-1185">Reference proteome</keyword>
<dbReference type="Gene3D" id="3.20.20.140">
    <property type="entry name" value="Metal-dependent hydrolases"/>
    <property type="match status" value="1"/>
</dbReference>
<dbReference type="InterPro" id="IPR011059">
    <property type="entry name" value="Metal-dep_hydrolase_composite"/>
</dbReference>
<dbReference type="SUPFAM" id="SSF51556">
    <property type="entry name" value="Metallo-dependent hydrolases"/>
    <property type="match status" value="1"/>
</dbReference>
<evidence type="ECO:0000259" key="3">
    <source>
        <dbReference type="Pfam" id="PF01979"/>
    </source>
</evidence>
<dbReference type="SUPFAM" id="SSF51338">
    <property type="entry name" value="Composite domain of metallo-dependent hydrolases"/>
    <property type="match status" value="1"/>
</dbReference>
<dbReference type="InterPro" id="IPR006680">
    <property type="entry name" value="Amidohydro-rel"/>
</dbReference>
<name>A0A1C2DJB5_9HYPH</name>
<reference evidence="4 5" key="1">
    <citation type="submission" date="2016-08" db="EMBL/GenBank/DDBJ databases">
        <title>Whole genome sequence of Mesorhizobium sp. strain UASWS1009 isolated from industrial sewage.</title>
        <authorList>
            <person name="Crovadore J."/>
            <person name="Calmin G."/>
            <person name="Chablais R."/>
            <person name="Cochard B."/>
            <person name="Lefort F."/>
        </authorList>
    </citation>
    <scope>NUCLEOTIDE SEQUENCE [LARGE SCALE GENOMIC DNA]</scope>
    <source>
        <strain evidence="4 5">UASWS1009</strain>
    </source>
</reference>
<dbReference type="EMBL" id="MDEO01000035">
    <property type="protein sequence ID" value="OCX14840.1"/>
    <property type="molecule type" value="Genomic_DNA"/>
</dbReference>
<evidence type="ECO:0000313" key="5">
    <source>
        <dbReference type="Proteomes" id="UP000094412"/>
    </source>
</evidence>
<evidence type="ECO:0000256" key="1">
    <source>
        <dbReference type="ARBA" id="ARBA00006745"/>
    </source>
</evidence>
<dbReference type="InterPro" id="IPR032466">
    <property type="entry name" value="Metal_Hydrolase"/>
</dbReference>
<proteinExistence type="inferred from homology"/>
<dbReference type="STRING" id="1566387.QV13_20745"/>
<dbReference type="GO" id="GO:0016810">
    <property type="term" value="F:hydrolase activity, acting on carbon-nitrogen (but not peptide) bonds"/>
    <property type="evidence" value="ECO:0007669"/>
    <property type="project" value="InterPro"/>
</dbReference>
<dbReference type="PANTHER" id="PTHR43794:SF11">
    <property type="entry name" value="AMIDOHYDROLASE-RELATED DOMAIN-CONTAINING PROTEIN"/>
    <property type="match status" value="1"/>
</dbReference>
<dbReference type="OrthoDB" id="9796020at2"/>
<keyword evidence="2" id="KW-0378">Hydrolase</keyword>
<gene>
    <name evidence="4" type="ORF">QV13_20745</name>
</gene>
<feature type="domain" description="Amidohydrolase-related" evidence="3">
    <location>
        <begin position="60"/>
        <end position="429"/>
    </location>
</feature>
<organism evidence="4 5">
    <name type="scientific">Mesorhizobium hungaricum</name>
    <dbReference type="NCBI Taxonomy" id="1566387"/>
    <lineage>
        <taxon>Bacteria</taxon>
        <taxon>Pseudomonadati</taxon>
        <taxon>Pseudomonadota</taxon>
        <taxon>Alphaproteobacteria</taxon>
        <taxon>Hyphomicrobiales</taxon>
        <taxon>Phyllobacteriaceae</taxon>
        <taxon>Mesorhizobium</taxon>
    </lineage>
</organism>
<dbReference type="PANTHER" id="PTHR43794">
    <property type="entry name" value="AMINOHYDROLASE SSNA-RELATED"/>
    <property type="match status" value="1"/>
</dbReference>
<sequence>MTDSVTVIRDAETIVGYDPASDGHVYLCGGDVAFNEAGLLCVGGRYEGPASTELSGKSRMVMPGLVNIHCHSHDEPLAKSIFEDAGTAALWGQAMYEFSSVLDGGDDARAACLTVMLGDLMRSGATTILDIAGAHDIWLDIAARSGARAYLAPGFRQAGWVVRDSHKLDYEWSDQAGRDAFVRALDFAERARAHPSSRLDGVVSPSQVETCRTDLLVDAAEEARKRGMKITVHAAQTMAEHEELLRRTGLTAVQYLDRLGVLGSDVILGHCIFADHHSWTRQRTQNDLVTLAERGTSVAHCPVTFARSGMALETLGAYRRAGVNVGIGTDSYPFNMLEEMRQALICSRLGGKSVFDITTGDVFDAATLAGARALGRSDIGRLAVGAKADLVVIDLDTPTMRPVYDPLRSLLHCAAERAVERVFVDGRCVVENGKPSFIDYDGAIHELQQLQDFACAKAGGLDSKGRDISAMAPLSLPLGRA</sequence>
<dbReference type="AlphaFoldDB" id="A0A1C2DJB5"/>
<dbReference type="RefSeq" id="WP_024925178.1">
    <property type="nucleotide sequence ID" value="NZ_MDEO01000035.1"/>
</dbReference>
<dbReference type="Proteomes" id="UP000094412">
    <property type="component" value="Unassembled WGS sequence"/>
</dbReference>
<comment type="caution">
    <text evidence="4">The sequence shown here is derived from an EMBL/GenBank/DDBJ whole genome shotgun (WGS) entry which is preliminary data.</text>
</comment>
<comment type="similarity">
    <text evidence="1">Belongs to the metallo-dependent hydrolases superfamily. ATZ/TRZ family.</text>
</comment>
<evidence type="ECO:0000313" key="4">
    <source>
        <dbReference type="EMBL" id="OCX14840.1"/>
    </source>
</evidence>